<name>A0A7X1B6A1_9BACT</name>
<comment type="function">
    <text evidence="6 8">DNA-dependent RNA polymerase catalyzes the transcription of DNA into RNA using the four ribonucleoside triphosphates as substrates.</text>
</comment>
<dbReference type="NCBIfam" id="TIGR02013">
    <property type="entry name" value="rpoB"/>
    <property type="match status" value="1"/>
</dbReference>
<dbReference type="InterPro" id="IPR007641">
    <property type="entry name" value="RNA_pol_Rpb2_7"/>
</dbReference>
<dbReference type="HAMAP" id="MF_01321">
    <property type="entry name" value="RNApol_bact_RpoB"/>
    <property type="match status" value="1"/>
</dbReference>
<dbReference type="InterPro" id="IPR007645">
    <property type="entry name" value="RNA_pol_Rpb2_3"/>
</dbReference>
<keyword evidence="16" id="KW-1185">Reference proteome</keyword>
<evidence type="ECO:0000259" key="13">
    <source>
        <dbReference type="Pfam" id="PF04565"/>
    </source>
</evidence>
<comment type="subunit">
    <text evidence="6 8">The RNAP catalytic core consists of 2 alpha, 1 beta, 1 beta' and 1 omega subunit. When a sigma factor is associated with the core the holoenzyme is formed, which can initiate transcription.</text>
</comment>
<reference evidence="15 16" key="1">
    <citation type="submission" date="2020-07" db="EMBL/GenBank/DDBJ databases">
        <authorList>
            <person name="Feng X."/>
        </authorList>
    </citation>
    <scope>NUCLEOTIDE SEQUENCE [LARGE SCALE GENOMIC DNA]</scope>
    <source>
        <strain evidence="15 16">JCM23202</strain>
    </source>
</reference>
<dbReference type="GO" id="GO:0032549">
    <property type="term" value="F:ribonucleoside binding"/>
    <property type="evidence" value="ECO:0007669"/>
    <property type="project" value="InterPro"/>
</dbReference>
<dbReference type="Pfam" id="PF04561">
    <property type="entry name" value="RNA_pol_Rpb2_2"/>
    <property type="match status" value="1"/>
</dbReference>
<dbReference type="SUPFAM" id="SSF64484">
    <property type="entry name" value="beta and beta-prime subunits of DNA dependent RNA-polymerase"/>
    <property type="match status" value="1"/>
</dbReference>
<evidence type="ECO:0000259" key="9">
    <source>
        <dbReference type="Pfam" id="PF00562"/>
    </source>
</evidence>
<dbReference type="RefSeq" id="WP_185660292.1">
    <property type="nucleotide sequence ID" value="NZ_CAWPOO010000012.1"/>
</dbReference>
<dbReference type="Gene3D" id="3.90.1100.10">
    <property type="match status" value="2"/>
</dbReference>
<dbReference type="PANTHER" id="PTHR20856">
    <property type="entry name" value="DNA-DIRECTED RNA POLYMERASE I SUBUNIT 2"/>
    <property type="match status" value="1"/>
</dbReference>
<evidence type="ECO:0000256" key="8">
    <source>
        <dbReference type="RuleBase" id="RU363031"/>
    </source>
</evidence>
<dbReference type="PROSITE" id="PS01166">
    <property type="entry name" value="RNA_POL_BETA"/>
    <property type="match status" value="1"/>
</dbReference>
<dbReference type="CDD" id="cd00653">
    <property type="entry name" value="RNA_pol_B_RPB2"/>
    <property type="match status" value="1"/>
</dbReference>
<comment type="catalytic activity">
    <reaction evidence="5 6 8">
        <text>RNA(n) + a ribonucleoside 5'-triphosphate = RNA(n+1) + diphosphate</text>
        <dbReference type="Rhea" id="RHEA:21248"/>
        <dbReference type="Rhea" id="RHEA-COMP:14527"/>
        <dbReference type="Rhea" id="RHEA-COMP:17342"/>
        <dbReference type="ChEBI" id="CHEBI:33019"/>
        <dbReference type="ChEBI" id="CHEBI:61557"/>
        <dbReference type="ChEBI" id="CHEBI:140395"/>
        <dbReference type="EC" id="2.7.7.6"/>
    </reaction>
</comment>
<keyword evidence="1 6" id="KW-0240">DNA-directed RNA polymerase</keyword>
<evidence type="ECO:0000256" key="5">
    <source>
        <dbReference type="ARBA" id="ARBA00048552"/>
    </source>
</evidence>
<keyword evidence="4 6" id="KW-0804">Transcription</keyword>
<dbReference type="AlphaFoldDB" id="A0A7X1B6A1"/>
<dbReference type="InterPro" id="IPR007644">
    <property type="entry name" value="RNA_pol_bsu_protrusion"/>
</dbReference>
<evidence type="ECO:0000313" key="16">
    <source>
        <dbReference type="Proteomes" id="UP000526501"/>
    </source>
</evidence>
<dbReference type="Pfam" id="PF04565">
    <property type="entry name" value="RNA_pol_Rpb2_3"/>
    <property type="match status" value="1"/>
</dbReference>
<feature type="domain" description="RNA polymerase Rpb2" evidence="11">
    <location>
        <begin position="285"/>
        <end position="389"/>
    </location>
</feature>
<organism evidence="15 16">
    <name type="scientific">Pelagicoccus albus</name>
    <dbReference type="NCBI Taxonomy" id="415222"/>
    <lineage>
        <taxon>Bacteria</taxon>
        <taxon>Pseudomonadati</taxon>
        <taxon>Verrucomicrobiota</taxon>
        <taxon>Opitutia</taxon>
        <taxon>Puniceicoccales</taxon>
        <taxon>Pelagicoccaceae</taxon>
        <taxon>Pelagicoccus</taxon>
    </lineage>
</organism>
<comment type="similarity">
    <text evidence="6 7">Belongs to the RNA polymerase beta chain family.</text>
</comment>
<dbReference type="InterPro" id="IPR037033">
    <property type="entry name" value="DNA-dir_RNAP_su2_hyb_sf"/>
</dbReference>
<dbReference type="Gene3D" id="2.40.50.150">
    <property type="match status" value="1"/>
</dbReference>
<protein>
    <recommendedName>
        <fullName evidence="6 8">DNA-directed RNA polymerase subunit beta</fullName>
        <shortName evidence="6">RNAP subunit beta</shortName>
        <ecNumber evidence="6 8">2.7.7.6</ecNumber>
    </recommendedName>
    <alternativeName>
        <fullName evidence="6">RNA polymerase subunit beta</fullName>
    </alternativeName>
    <alternativeName>
        <fullName evidence="6">Transcriptase subunit beta</fullName>
    </alternativeName>
</protein>
<dbReference type="InterPro" id="IPR019462">
    <property type="entry name" value="DNA-dir_RNA_pol_bsu_external_1"/>
</dbReference>
<dbReference type="Gene3D" id="3.90.1110.10">
    <property type="entry name" value="RNA polymerase Rpb2, domain 2"/>
    <property type="match status" value="1"/>
</dbReference>
<feature type="domain" description="DNA-directed RNA polymerase subunit 2 hybrid-binding" evidence="9">
    <location>
        <begin position="654"/>
        <end position="1173"/>
    </location>
</feature>
<proteinExistence type="inferred from homology"/>
<keyword evidence="2 6" id="KW-0808">Transferase</keyword>
<dbReference type="GO" id="GO:0003899">
    <property type="term" value="F:DNA-directed RNA polymerase activity"/>
    <property type="evidence" value="ECO:0007669"/>
    <property type="project" value="UniProtKB-UniRule"/>
</dbReference>
<keyword evidence="3 6" id="KW-0548">Nucleotidyltransferase</keyword>
<dbReference type="GO" id="GO:0006351">
    <property type="term" value="P:DNA-templated transcription"/>
    <property type="evidence" value="ECO:0007669"/>
    <property type="project" value="UniProtKB-UniRule"/>
</dbReference>
<evidence type="ECO:0000256" key="3">
    <source>
        <dbReference type="ARBA" id="ARBA00022695"/>
    </source>
</evidence>
<gene>
    <name evidence="6 15" type="primary">rpoB</name>
    <name evidence="15" type="ORF">H5P27_10195</name>
</gene>
<sequence length="1257" mass="140192">MADRINFGKLKDVITPPNLIEIQINSYLDFLQKDTPISERKNDGIEAVFREVFPIESYDGRLVLEFVSYTVGDPKATEIECIREGITYSVPLYVKLRLREEDNIKDEEIYMGEIPMVSARGSFIINGAERVVVSQLHRSPGIAYEVTPHTNGKPLHAFRIIPDRGTWLEVQFDNNDLLYVYLDRRRRRRKFLITTLLRAVGYSSDVDILKLFYTIEDLGTSEALAKENVSQYVLVEDAIDAEKGVVIARAFEPLTKAIVREFEGHGIPTLKVIDTTVDDGAIVRAMKKDTSQNEEEALKEIYKRLRPGEPPTTANAKALLKRLFFDPKRYDLGRVGRYKINQKLEMDVDVEQRTLQGEDIVLATKYLIKLKAGEGYLDDIDHLGSRRVRTVGELLANQCRLGLARTERLVRERMTLYDQSVDSITPQKLINPKALTTVIRDFFARSQLSQFMDQINPLAELTHKRRLSALGPGGLNRERAGFEVRDVHPSHYGRICPIETPEGPNIGLINSLSTYSRVNEFGFIETPYRVVVDGRVTEEIKYLNADMEEGKIIAQANSEVDESGNFMGKVTVRQSGEFLEVDPDQVDFMDVSTKQVVSVAAGLIPFLEHDDANRALMGSNMQRQGVPLLQADSPFVGTGIEERVARDSKTVSVSDIDGIVASVDSKRIVISKDGELPANFDRKPYTDVKAGIHVYELRKFMRSNAGTCFNQKPIVAKGQPIKAEQIIADGPCTQNGELAIGKNILVAFMPWNGYNFEDAILISEKVLKDDIYTSIHISEFEVTARDTKLGPEEITRDIPNVGEEALKHLNHDGVIRVGAEVKPGDILVGKITPKSETELAPEEKLLRAIFGEKAADVKDTSLIVPSGVDGIVMDVKVSSRLDYERERLSPSDRRRQVKQINEDYKTQMDKLREGLTEALSNILLGEKIPLDVVNGQNGEIIIPANRKITKTLLRKLAAVSKHVEIDPSPVRIKIMEIIGSYQSKFDELEGDRERKTANIESGDDAATGVIKQVKVYVATKEKLKVGDKMAGRHGNKGVVAKIVPEEDMPYLPDGTPIQICLNPLGVPSRMNVGQVLETHMGWACKVLGMKVSTPVFDGIPEKVVRQHLADAGLPTTGKSAVYDGRTGEKLDNEVVVGWVYMLKLNHLVSHKIHARAVGPYSLVTQQPLGGKAQYGGQRFGEMEVWALEAYGAAYTLQELLTVKSDDVQGRTKIYESLVKGDSTLQAGTPESFNVLIKEIQSLGLDVKLGRQSELDYK</sequence>
<dbReference type="InterPro" id="IPR037034">
    <property type="entry name" value="RNA_pol_Rpb2_2_sf"/>
</dbReference>
<dbReference type="NCBIfam" id="NF001616">
    <property type="entry name" value="PRK00405.1"/>
    <property type="match status" value="1"/>
</dbReference>
<dbReference type="GO" id="GO:0000428">
    <property type="term" value="C:DNA-directed RNA polymerase complex"/>
    <property type="evidence" value="ECO:0007669"/>
    <property type="project" value="UniProtKB-KW"/>
</dbReference>
<dbReference type="Gene3D" id="2.40.50.100">
    <property type="match status" value="1"/>
</dbReference>
<dbReference type="Proteomes" id="UP000526501">
    <property type="component" value="Unassembled WGS sequence"/>
</dbReference>
<dbReference type="EC" id="2.7.7.6" evidence="6 8"/>
<dbReference type="Gene3D" id="2.40.270.10">
    <property type="entry name" value="DNA-directed RNA polymerase, subunit 2, domain 6"/>
    <property type="match status" value="2"/>
</dbReference>
<dbReference type="InterPro" id="IPR007120">
    <property type="entry name" value="DNA-dir_RNAP_su2_dom"/>
</dbReference>
<dbReference type="InterPro" id="IPR015712">
    <property type="entry name" value="DNA-dir_RNA_pol_su2"/>
</dbReference>
<evidence type="ECO:0000259" key="14">
    <source>
        <dbReference type="Pfam" id="PF10385"/>
    </source>
</evidence>
<dbReference type="InterPro" id="IPR007642">
    <property type="entry name" value="RNA_pol_Rpb2_2"/>
</dbReference>
<comment type="caution">
    <text evidence="15">The sequence shown here is derived from an EMBL/GenBank/DDBJ whole genome shotgun (WGS) entry which is preliminary data.</text>
</comment>
<dbReference type="Gene3D" id="2.30.150.10">
    <property type="entry name" value="DNA-directed RNA polymerase, beta subunit, external 1 domain"/>
    <property type="match status" value="1"/>
</dbReference>
<evidence type="ECO:0000259" key="11">
    <source>
        <dbReference type="Pfam" id="PF04561"/>
    </source>
</evidence>
<dbReference type="EMBL" id="JACHVC010000012">
    <property type="protein sequence ID" value="MBC2606416.1"/>
    <property type="molecule type" value="Genomic_DNA"/>
</dbReference>
<dbReference type="InterPro" id="IPR014724">
    <property type="entry name" value="RNA_pol_RPB2_OB-fold"/>
</dbReference>
<evidence type="ECO:0000259" key="12">
    <source>
        <dbReference type="Pfam" id="PF04563"/>
    </source>
</evidence>
<feature type="domain" description="RNA polymerase Rpb2" evidence="10">
    <location>
        <begin position="1175"/>
        <end position="1248"/>
    </location>
</feature>
<evidence type="ECO:0000256" key="2">
    <source>
        <dbReference type="ARBA" id="ARBA00022679"/>
    </source>
</evidence>
<evidence type="ECO:0000313" key="15">
    <source>
        <dbReference type="EMBL" id="MBC2606416.1"/>
    </source>
</evidence>
<dbReference type="Pfam" id="PF00562">
    <property type="entry name" value="RNA_pol_Rpb2_6"/>
    <property type="match status" value="1"/>
</dbReference>
<dbReference type="GO" id="GO:0003677">
    <property type="term" value="F:DNA binding"/>
    <property type="evidence" value="ECO:0007669"/>
    <property type="project" value="UniProtKB-UniRule"/>
</dbReference>
<dbReference type="Pfam" id="PF10385">
    <property type="entry name" value="RNA_pol_Rpb2_45"/>
    <property type="match status" value="1"/>
</dbReference>
<dbReference type="InterPro" id="IPR007121">
    <property type="entry name" value="RNA_pol_bsu_CS"/>
</dbReference>
<dbReference type="InterPro" id="IPR042107">
    <property type="entry name" value="DNA-dir_RNA_pol_bsu_ext_1_sf"/>
</dbReference>
<evidence type="ECO:0000256" key="4">
    <source>
        <dbReference type="ARBA" id="ARBA00023163"/>
    </source>
</evidence>
<dbReference type="Pfam" id="PF04560">
    <property type="entry name" value="RNA_pol_Rpb2_7"/>
    <property type="match status" value="1"/>
</dbReference>
<dbReference type="InterPro" id="IPR010243">
    <property type="entry name" value="RNA_pol_bsu_bac"/>
</dbReference>
<evidence type="ECO:0000256" key="6">
    <source>
        <dbReference type="HAMAP-Rule" id="MF_01321"/>
    </source>
</evidence>
<dbReference type="Gene3D" id="3.90.1800.10">
    <property type="entry name" value="RNA polymerase alpha subunit dimerisation domain"/>
    <property type="match status" value="1"/>
</dbReference>
<feature type="domain" description="RNA polymerase beta subunit protrusion" evidence="12">
    <location>
        <begin position="18"/>
        <end position="436"/>
    </location>
</feature>
<feature type="domain" description="DNA-directed RNA polymerase beta subunit external 1" evidence="14">
    <location>
        <begin position="528"/>
        <end position="592"/>
    </location>
</feature>
<feature type="domain" description="RNA polymerase Rpb2" evidence="13">
    <location>
        <begin position="450"/>
        <end position="518"/>
    </location>
</feature>
<dbReference type="Pfam" id="PF04563">
    <property type="entry name" value="RNA_pol_Rpb2_1"/>
    <property type="match status" value="1"/>
</dbReference>
<dbReference type="FunFam" id="3.90.1800.10:FF:000001">
    <property type="entry name" value="DNA-directed RNA polymerase subunit beta"/>
    <property type="match status" value="1"/>
</dbReference>
<accession>A0A7X1B6A1</accession>
<evidence type="ECO:0000259" key="10">
    <source>
        <dbReference type="Pfam" id="PF04560"/>
    </source>
</evidence>
<evidence type="ECO:0000256" key="7">
    <source>
        <dbReference type="RuleBase" id="RU000434"/>
    </source>
</evidence>
<evidence type="ECO:0000256" key="1">
    <source>
        <dbReference type="ARBA" id="ARBA00022478"/>
    </source>
</evidence>